<gene>
    <name evidence="2" type="ORF">MWH18_15660</name>
</gene>
<reference evidence="2" key="1">
    <citation type="submission" date="2022-04" db="EMBL/GenBank/DDBJ databases">
        <title>Emergence of ST220 Acinetobacter pittii strain in bloodstream infection, which co-producing chromosomal NDM-1 and OXA-820 carbapenemases.</title>
        <authorList>
            <person name="Tian C."/>
            <person name="Xing M."/>
            <person name="Fu L."/>
            <person name="Xia D."/>
        </authorList>
    </citation>
    <scope>NUCLEOTIDE SEQUENCE</scope>
    <source>
        <strain evidence="2">TCM</strain>
    </source>
</reference>
<evidence type="ECO:0000256" key="1">
    <source>
        <dbReference type="SAM" id="MobiDB-lite"/>
    </source>
</evidence>
<dbReference type="Proteomes" id="UP001055514">
    <property type="component" value="Chromosome"/>
</dbReference>
<feature type="region of interest" description="Disordered" evidence="1">
    <location>
        <begin position="112"/>
        <end position="131"/>
    </location>
</feature>
<protein>
    <submittedName>
        <fullName evidence="2">Host specificity factor TipJ family phage tail protein</fullName>
    </submittedName>
</protein>
<name>A0AAE9M6P3_ACIPI</name>
<sequence length="944" mass="104410">MSRLRIFTNPVDGHDNVLHVRTDRVLEAFKYIKKKHPQARIYLQPACAHNDVTPTNKIDEASLLMLSKKHDFDVVCEAGEPATIIAVVSLVVSLAFSIYTILTMPDADKGIEKSSSNNKLGNRENTQRIGGRIPDPYGTVLAIPDLIAPPLRYFQNNVEIEECLMCLGRGYYEISDVKEGETSINQIDGESVSVYDPNQSLDTTNPMYRYGDVLNYAPLVGKQSRSITGQTLLNPSSARVVENTITFTYPNVINVATTAFVNGETISIEGAQYGVKDQLLSGTVDIGLDYVLTVATSTDIYQPQNFKGLTIQALLIDDPVEGTLDLAGVYEVSNIVKSGSAGSWVYEISLVNPQAVNQNFLKMTEAALSSISGTLTDNIDSMDLDGTYTININSGTTITLSAPDAINPDWLKLQNWGSTAGNMVGLYGSQENWLGWYETDTEGDQIFANFNAPQGLYHIGEKGYKEVIGVQLEMEYQLLDSTGTPTGSIYSISENLFGNPQSIASPVGLTLKATLPSTSRLRYRVRRLTVHSSKGTVVDEVQAHSVYIMTALTKLSYDDVTLVRTVTVTNDITSGVKKRELNMLATRKVYSYETGTQSVERIASNKFADIVCAVTTDDYVGRRSIDTIDIQDLYATQSQIQSYFGTSKAIEFNYTFDNDNMSYEETLATIASSVFCNARRTSGKIYFQFEKVNPSSSILFNHRNKKPQSETVTTRFGKDKQYDGVEATWRNASENYTEESIKLPNDGITNPKKIDLIGVTNKVQAHFLAHRAWNRIKYQRETIQFTAYGEADLVTINDRIAVVKDSIPTLVPLGVEGGFTSGEIEAWTGQNIQISQPVHLDDTKSYTIHLQLSNGSVETMLVTQGVDEQHLVLERLPILPLITSSDGKVSATNYSITLSNELDSEAYLISEKSPSATFESEITAVNYDERYYSNDSDYINNLIP</sequence>
<proteinExistence type="predicted"/>
<dbReference type="NCBIfam" id="NF040662">
    <property type="entry name" value="attach_TipJ_rel"/>
    <property type="match status" value="1"/>
</dbReference>
<accession>A0AAE9M6P3</accession>
<dbReference type="EMBL" id="CP095407">
    <property type="protein sequence ID" value="USU93767.1"/>
    <property type="molecule type" value="Genomic_DNA"/>
</dbReference>
<organism evidence="2 3">
    <name type="scientific">Acinetobacter pittii</name>
    <name type="common">Acinetobacter genomosp. 3</name>
    <dbReference type="NCBI Taxonomy" id="48296"/>
    <lineage>
        <taxon>Bacteria</taxon>
        <taxon>Pseudomonadati</taxon>
        <taxon>Pseudomonadota</taxon>
        <taxon>Gammaproteobacteria</taxon>
        <taxon>Moraxellales</taxon>
        <taxon>Moraxellaceae</taxon>
        <taxon>Acinetobacter</taxon>
        <taxon>Acinetobacter calcoaceticus/baumannii complex</taxon>
    </lineage>
</organism>
<dbReference type="RefSeq" id="WP_126117674.1">
    <property type="nucleotide sequence ID" value="NZ_CP029610.1"/>
</dbReference>
<evidence type="ECO:0000313" key="2">
    <source>
        <dbReference type="EMBL" id="USU93767.1"/>
    </source>
</evidence>
<dbReference type="AlphaFoldDB" id="A0AAE9M6P3"/>
<evidence type="ECO:0000313" key="3">
    <source>
        <dbReference type="Proteomes" id="UP001055514"/>
    </source>
</evidence>